<name>A0A1H3HLN4_ALLWA</name>
<evidence type="ECO:0000256" key="5">
    <source>
        <dbReference type="ARBA" id="ARBA00022676"/>
    </source>
</evidence>
<gene>
    <name evidence="12" type="ORF">SAMN05421644_13426</name>
</gene>
<keyword evidence="5 11" id="KW-0328">Glycosyltransferase</keyword>
<dbReference type="RefSeq" id="WP_091334466.1">
    <property type="nucleotide sequence ID" value="NZ_FNOW01000034.1"/>
</dbReference>
<dbReference type="EC" id="2.4.1.1" evidence="11"/>
<dbReference type="PROSITE" id="PS00102">
    <property type="entry name" value="PHOSPHORYLASE"/>
    <property type="match status" value="1"/>
</dbReference>
<keyword evidence="6 11" id="KW-0808">Transferase</keyword>
<feature type="modified residue" description="N6-(pyridoxal phosphate)lysine" evidence="10">
    <location>
        <position position="682"/>
    </location>
</feature>
<evidence type="ECO:0000256" key="7">
    <source>
        <dbReference type="ARBA" id="ARBA00022898"/>
    </source>
</evidence>
<comment type="cofactor">
    <cofactor evidence="2 11">
        <name>pyridoxal 5'-phosphate</name>
        <dbReference type="ChEBI" id="CHEBI:597326"/>
    </cofactor>
</comment>
<evidence type="ECO:0000256" key="6">
    <source>
        <dbReference type="ARBA" id="ARBA00022679"/>
    </source>
</evidence>
<dbReference type="InterPro" id="IPR035090">
    <property type="entry name" value="Pyridoxal_P_attach_site"/>
</dbReference>
<keyword evidence="8 11" id="KW-0119">Carbohydrate metabolism</keyword>
<dbReference type="EMBL" id="FNOW01000034">
    <property type="protein sequence ID" value="SDY16372.1"/>
    <property type="molecule type" value="Genomic_DNA"/>
</dbReference>
<dbReference type="FunFam" id="3.40.50.2000:FF:000003">
    <property type="entry name" value="Alpha-1,4 glucan phosphorylase"/>
    <property type="match status" value="1"/>
</dbReference>
<comment type="similarity">
    <text evidence="3 11">Belongs to the glycogen phosphorylase family.</text>
</comment>
<sequence>MSSSSTILLKNCPNDATFDLPPLARDPEGLAHDFKRYYVNTFGRDRDCLSAYYPYRALATILRDRLMERWKSTRQTYDETGCKRAYYLSLEFLMGRALSNATFNLELDAPIAEGLRTLGLELEELAAIEPDPGLGNGGLGRLAACFLDSCATLQLPVRGYGLRYEYGMFRQLIENGAQIEEPDHWLRDGNPWEIERPEFTQRIQFGGRTETHRDPNTGRMIVSWVDSHDVLAVPYDVPVPGYRNDTVNTLRLWKAAATDEFDLDEFNAGSYTESVAQKNAAEHITMVLYPNDASENGKELRLRQQYFLASASIKDVLRDWVRLYGKDFSRFAELNCFQLNDTHPAVSVAELMRQLMDVHHLEWTEAWDITRRTMAYTNHTLLPEALERWPVRLFRQLLPRILEIIFEINARFLAEVALRWPGDIDRQRRMSLIEEGYDPQVRMAYLAIVGSFSINGVAALHSQLLVEGLFRDFYELWPEKFNNKTNGVTPRRWLAMCNPGLTELLNETIGVEWVHDLEQLVKLAPYAEDSAFRERWHIIKQNNKARLAEQIRELCSVDFPLDAIFDVQVKRIHEYKRQLLNVLHIIHLYNRIKRGDTAHWTPRCVLIGGKAAPGYFMAKLIIKLINQVARVVNADPATAGLLRVAFVPDYRVSLMEVIAPGTDLSEQISTAGKEASGTGNMKFMMNGAVTIGTLDGANIEIRDQVGEDHFFLFGLTASGVESLRGHYDPNGLIASDPALRDVMNLLESGHFNQFEAGVFDPIILSIRNPHDPWMTAADFRSYIEAQDRAAAAYRDREHWLRMSILNTAYSGRFSSDRTISEYNREIWHLETVAPKTV</sequence>
<protein>
    <recommendedName>
        <fullName evidence="11">Alpha-1,4 glucan phosphorylase</fullName>
        <ecNumber evidence="11">2.4.1.1</ecNumber>
    </recommendedName>
</protein>
<evidence type="ECO:0000313" key="13">
    <source>
        <dbReference type="Proteomes" id="UP000198672"/>
    </source>
</evidence>
<evidence type="ECO:0000256" key="1">
    <source>
        <dbReference type="ARBA" id="ARBA00001275"/>
    </source>
</evidence>
<dbReference type="Proteomes" id="UP000198672">
    <property type="component" value="Unassembled WGS sequence"/>
</dbReference>
<dbReference type="PANTHER" id="PTHR11468:SF3">
    <property type="entry name" value="GLYCOGEN PHOSPHORYLASE, LIVER FORM"/>
    <property type="match status" value="1"/>
</dbReference>
<dbReference type="GO" id="GO:0005980">
    <property type="term" value="P:glycogen catabolic process"/>
    <property type="evidence" value="ECO:0007669"/>
    <property type="project" value="UniProtKB-ARBA"/>
</dbReference>
<accession>A0A1H3HLN4</accession>
<comment type="function">
    <text evidence="9">Phosphorylase is an important allosteric enzyme in carbohydrate metabolism. Enzymes from different sources differ in their regulatory mechanisms and in their natural substrates. However, all known phosphorylases share catalytic and structural properties.</text>
</comment>
<dbReference type="PANTHER" id="PTHR11468">
    <property type="entry name" value="GLYCOGEN PHOSPHORYLASE"/>
    <property type="match status" value="1"/>
</dbReference>
<keyword evidence="13" id="KW-1185">Reference proteome</keyword>
<dbReference type="InterPro" id="IPR011833">
    <property type="entry name" value="Glycg_phsphrylas"/>
</dbReference>
<dbReference type="GO" id="GO:0008184">
    <property type="term" value="F:glycogen phosphorylase activity"/>
    <property type="evidence" value="ECO:0007669"/>
    <property type="project" value="InterPro"/>
</dbReference>
<dbReference type="AlphaFoldDB" id="A0A1H3HLN4"/>
<dbReference type="Gene3D" id="3.40.50.2000">
    <property type="entry name" value="Glycogen Phosphorylase B"/>
    <property type="match status" value="2"/>
</dbReference>
<dbReference type="OrthoDB" id="7229284at2"/>
<dbReference type="Pfam" id="PF00343">
    <property type="entry name" value="Phosphorylase"/>
    <property type="match status" value="1"/>
</dbReference>
<dbReference type="FunFam" id="3.40.50.2000:FF:000002">
    <property type="entry name" value="Alpha-1,4 glucan phosphorylase"/>
    <property type="match status" value="1"/>
</dbReference>
<evidence type="ECO:0000256" key="10">
    <source>
        <dbReference type="PIRSR" id="PIRSR000460-1"/>
    </source>
</evidence>
<evidence type="ECO:0000256" key="8">
    <source>
        <dbReference type="ARBA" id="ARBA00023277"/>
    </source>
</evidence>
<evidence type="ECO:0000313" key="12">
    <source>
        <dbReference type="EMBL" id="SDY16372.1"/>
    </source>
</evidence>
<comment type="function">
    <text evidence="11">Allosteric enzyme that catalyzes the rate-limiting step in glycogen catabolism, the phosphorolytic cleavage of glycogen to produce glucose-1-phosphate, and plays a central role in maintaining cellular and organismal glucose homeostasis.</text>
</comment>
<evidence type="ECO:0000256" key="2">
    <source>
        <dbReference type="ARBA" id="ARBA00001933"/>
    </source>
</evidence>
<dbReference type="InterPro" id="IPR000811">
    <property type="entry name" value="Glyco_trans_35"/>
</dbReference>
<comment type="catalytic activity">
    <reaction evidence="1 11">
        <text>[(1-&gt;4)-alpha-D-glucosyl](n) + phosphate = [(1-&gt;4)-alpha-D-glucosyl](n-1) + alpha-D-glucose 1-phosphate</text>
        <dbReference type="Rhea" id="RHEA:41732"/>
        <dbReference type="Rhea" id="RHEA-COMP:9584"/>
        <dbReference type="Rhea" id="RHEA-COMP:9586"/>
        <dbReference type="ChEBI" id="CHEBI:15444"/>
        <dbReference type="ChEBI" id="CHEBI:43474"/>
        <dbReference type="ChEBI" id="CHEBI:58601"/>
        <dbReference type="EC" id="2.4.1.1"/>
    </reaction>
</comment>
<dbReference type="STRING" id="61595.SAMN05421644_13426"/>
<dbReference type="PIRSF" id="PIRSF000460">
    <property type="entry name" value="Pprylas_GlgP"/>
    <property type="match status" value="1"/>
</dbReference>
<evidence type="ECO:0000256" key="11">
    <source>
        <dbReference type="RuleBase" id="RU000587"/>
    </source>
</evidence>
<keyword evidence="4" id="KW-0021">Allosteric enzyme</keyword>
<dbReference type="CDD" id="cd04300">
    <property type="entry name" value="GT35_Glycogen_Phosphorylase"/>
    <property type="match status" value="1"/>
</dbReference>
<dbReference type="SUPFAM" id="SSF53756">
    <property type="entry name" value="UDP-Glycosyltransferase/glycogen phosphorylase"/>
    <property type="match status" value="1"/>
</dbReference>
<evidence type="ECO:0000256" key="9">
    <source>
        <dbReference type="ARBA" id="ARBA00025174"/>
    </source>
</evidence>
<evidence type="ECO:0000256" key="4">
    <source>
        <dbReference type="ARBA" id="ARBA00022533"/>
    </source>
</evidence>
<organism evidence="12 13">
    <name type="scientific">Allochromatium warmingii</name>
    <name type="common">Chromatium warmingii</name>
    <dbReference type="NCBI Taxonomy" id="61595"/>
    <lineage>
        <taxon>Bacteria</taxon>
        <taxon>Pseudomonadati</taxon>
        <taxon>Pseudomonadota</taxon>
        <taxon>Gammaproteobacteria</taxon>
        <taxon>Chromatiales</taxon>
        <taxon>Chromatiaceae</taxon>
        <taxon>Allochromatium</taxon>
    </lineage>
</organism>
<evidence type="ECO:0000256" key="3">
    <source>
        <dbReference type="ARBA" id="ARBA00006047"/>
    </source>
</evidence>
<dbReference type="NCBIfam" id="TIGR02093">
    <property type="entry name" value="P_ylase"/>
    <property type="match status" value="1"/>
</dbReference>
<dbReference type="GO" id="GO:0005737">
    <property type="term" value="C:cytoplasm"/>
    <property type="evidence" value="ECO:0007669"/>
    <property type="project" value="TreeGrafter"/>
</dbReference>
<keyword evidence="7 10" id="KW-0663">Pyridoxal phosphate</keyword>
<proteinExistence type="inferred from homology"/>
<reference evidence="13" key="1">
    <citation type="submission" date="2016-10" db="EMBL/GenBank/DDBJ databases">
        <authorList>
            <person name="Varghese N."/>
            <person name="Submissions S."/>
        </authorList>
    </citation>
    <scope>NUCLEOTIDE SEQUENCE [LARGE SCALE GENOMIC DNA]</scope>
    <source>
        <strain evidence="13">DSM 173</strain>
    </source>
</reference>
<dbReference type="GO" id="GO:0030170">
    <property type="term" value="F:pyridoxal phosphate binding"/>
    <property type="evidence" value="ECO:0007669"/>
    <property type="project" value="InterPro"/>
</dbReference>